<feature type="domain" description="Outer membrane protein beta-barrel" evidence="2">
    <location>
        <begin position="19"/>
        <end position="205"/>
    </location>
</feature>
<protein>
    <recommendedName>
        <fullName evidence="2">Outer membrane protein beta-barrel domain-containing protein</fullName>
    </recommendedName>
</protein>
<dbReference type="EMBL" id="BMWZ01000002">
    <property type="protein sequence ID" value="GGZ74618.1"/>
    <property type="molecule type" value="Genomic_DNA"/>
</dbReference>
<evidence type="ECO:0000313" key="3">
    <source>
        <dbReference type="EMBL" id="GGZ74618.1"/>
    </source>
</evidence>
<dbReference type="RefSeq" id="WP_189359670.1">
    <property type="nucleotide sequence ID" value="NZ_BMWZ01000002.1"/>
</dbReference>
<reference evidence="3" key="2">
    <citation type="submission" date="2020-09" db="EMBL/GenBank/DDBJ databases">
        <authorList>
            <person name="Sun Q."/>
            <person name="Kim S."/>
        </authorList>
    </citation>
    <scope>NUCLEOTIDE SEQUENCE</scope>
    <source>
        <strain evidence="3">KCTC 12710</strain>
    </source>
</reference>
<proteinExistence type="predicted"/>
<keyword evidence="4" id="KW-1185">Reference proteome</keyword>
<evidence type="ECO:0000313" key="4">
    <source>
        <dbReference type="Proteomes" id="UP000636004"/>
    </source>
</evidence>
<dbReference type="InterPro" id="IPR025665">
    <property type="entry name" value="Beta-barrel_OMP_2"/>
</dbReference>
<feature type="chain" id="PRO_5037964626" description="Outer membrane protein beta-barrel domain-containing protein" evidence="1">
    <location>
        <begin position="20"/>
        <end position="230"/>
    </location>
</feature>
<name>A0A918QYJ8_9FLAO</name>
<keyword evidence="1" id="KW-0732">Signal</keyword>
<feature type="signal peptide" evidence="1">
    <location>
        <begin position="1"/>
        <end position="19"/>
    </location>
</feature>
<comment type="caution">
    <text evidence="3">The sequence shown here is derived from an EMBL/GenBank/DDBJ whole genome shotgun (WGS) entry which is preliminary data.</text>
</comment>
<organism evidence="3 4">
    <name type="scientific">Algibacter mikhailovii</name>
    <dbReference type="NCBI Taxonomy" id="425498"/>
    <lineage>
        <taxon>Bacteria</taxon>
        <taxon>Pseudomonadati</taxon>
        <taxon>Bacteroidota</taxon>
        <taxon>Flavobacteriia</taxon>
        <taxon>Flavobacteriales</taxon>
        <taxon>Flavobacteriaceae</taxon>
        <taxon>Algibacter</taxon>
    </lineage>
</organism>
<dbReference type="Proteomes" id="UP000636004">
    <property type="component" value="Unassembled WGS sequence"/>
</dbReference>
<evidence type="ECO:0000256" key="1">
    <source>
        <dbReference type="SAM" id="SignalP"/>
    </source>
</evidence>
<sequence>MKYVIIVFCYLIGVTLCTAQEETIKEVDSLYREDQFYAGISYNILINKPIGVTQSGFSFGFDFGFIRDMPINKARNLAFGIGLGYSTSGYNQNILMTRGEDNNFNYTLLDDSQTYSRNKFNTHVIEVPIEFRWRTSTPVDYDFWRIYAGFKVGYLVSNVSRYKGDLGDIKQHNNGDFNDFQYGLTLRAGYGTWNFNVYYGLTPLLSDKAQLNGSPIKMNDIKVGLVFFIL</sequence>
<evidence type="ECO:0000259" key="2">
    <source>
        <dbReference type="Pfam" id="PF13568"/>
    </source>
</evidence>
<reference evidence="3" key="1">
    <citation type="journal article" date="2014" name="Int. J. Syst. Evol. Microbiol.">
        <title>Complete genome sequence of Corynebacterium casei LMG S-19264T (=DSM 44701T), isolated from a smear-ripened cheese.</title>
        <authorList>
            <consortium name="US DOE Joint Genome Institute (JGI-PGF)"/>
            <person name="Walter F."/>
            <person name="Albersmeier A."/>
            <person name="Kalinowski J."/>
            <person name="Ruckert C."/>
        </authorList>
    </citation>
    <scope>NUCLEOTIDE SEQUENCE</scope>
    <source>
        <strain evidence="3">KCTC 12710</strain>
    </source>
</reference>
<accession>A0A918QYJ8</accession>
<gene>
    <name evidence="3" type="ORF">GCM10007028_09930</name>
</gene>
<dbReference type="AlphaFoldDB" id="A0A918QYJ8"/>
<dbReference type="Pfam" id="PF13568">
    <property type="entry name" value="OMP_b-brl_2"/>
    <property type="match status" value="1"/>
</dbReference>